<organism evidence="2">
    <name type="scientific">Siphoviridae sp. ctrgt10</name>
    <dbReference type="NCBI Taxonomy" id="2826479"/>
    <lineage>
        <taxon>Viruses</taxon>
        <taxon>Duplodnaviria</taxon>
        <taxon>Heunggongvirae</taxon>
        <taxon>Uroviricota</taxon>
        <taxon>Caudoviricetes</taxon>
    </lineage>
</organism>
<evidence type="ECO:0000256" key="1">
    <source>
        <dbReference type="SAM" id="MobiDB-lite"/>
    </source>
</evidence>
<evidence type="ECO:0000313" key="2">
    <source>
        <dbReference type="EMBL" id="DAD78135.1"/>
    </source>
</evidence>
<protein>
    <submittedName>
        <fullName evidence="2">DNA binding protein-like protein</fullName>
    </submittedName>
</protein>
<proteinExistence type="predicted"/>
<dbReference type="EMBL" id="BK014839">
    <property type="protein sequence ID" value="DAD78135.1"/>
    <property type="molecule type" value="Genomic_DNA"/>
</dbReference>
<reference evidence="2" key="1">
    <citation type="journal article" date="2021" name="Proc. Natl. Acad. Sci. U.S.A.">
        <title>A Catalog of Tens of Thousands of Viruses from Human Metagenomes Reveals Hidden Associations with Chronic Diseases.</title>
        <authorList>
            <person name="Tisza M.J."/>
            <person name="Buck C.B."/>
        </authorList>
    </citation>
    <scope>NUCLEOTIDE SEQUENCE</scope>
    <source>
        <strain evidence="2">Ctrgt10</strain>
    </source>
</reference>
<sequence length="306" mass="33742">MGRISNEELNASTNTTQQADTPYYWYFGLAHEGDSSIVRIMDDSVEDLEPLATHPVRVKGKYRRISCLRSAKEPLDMCPLCAADAKLEKKVYIHLIEYMTAEDGSIVAEPRVWERPLGFINELKEYMADYAPMSDNVFKVKRTGTGPATRYSLIPLNPVAVDLNKYPKDTTAFENYKVLGVNVQIRDAENIIKGMSDNTITFETNKTPTQEVNIMPKAPVVEAPVHSVTTPVQPIATNVTPPTYNEPVAPVTPVQPVIAPVVPPVAPTPNPTVNSAPWETATPRRTYTPQSSASTTSGGFRPIRNA</sequence>
<feature type="region of interest" description="Disordered" evidence="1">
    <location>
        <begin position="265"/>
        <end position="306"/>
    </location>
</feature>
<feature type="compositionally biased region" description="Polar residues" evidence="1">
    <location>
        <begin position="283"/>
        <end position="298"/>
    </location>
</feature>
<accession>A0A8S5M7R3</accession>
<name>A0A8S5M7R3_9CAUD</name>